<dbReference type="GO" id="GO:0006357">
    <property type="term" value="P:regulation of transcription by RNA polymerase II"/>
    <property type="evidence" value="ECO:0007669"/>
    <property type="project" value="TreeGrafter"/>
</dbReference>
<feature type="chain" id="PRO_5035246052" description="Mediator of RNA polymerase II transcription subunit 27" evidence="6">
    <location>
        <begin position="27"/>
        <end position="335"/>
    </location>
</feature>
<dbReference type="PANTHER" id="PTHR13130">
    <property type="entry name" value="34 KDA TRANSCRIPTIONAL CO-ACTIVATOR-RELATED"/>
    <property type="match status" value="1"/>
</dbReference>
<comment type="caution">
    <text evidence="7">The sequence shown here is derived from an EMBL/GenBank/DDBJ whole genome shotgun (WGS) entry which is preliminary data.</text>
</comment>
<dbReference type="AlphaFoldDB" id="A0A8J2P7S7"/>
<keyword evidence="3" id="KW-0805">Transcription regulation</keyword>
<gene>
    <name evidence="7" type="ORF">AFUS01_LOCUS28454</name>
</gene>
<dbReference type="OrthoDB" id="1868004at2759"/>
<dbReference type="EMBL" id="CAJVCH010407056">
    <property type="protein sequence ID" value="CAG7817916.1"/>
    <property type="molecule type" value="Genomic_DNA"/>
</dbReference>
<name>A0A8J2P7S7_9HEXA</name>
<dbReference type="Pfam" id="PF11571">
    <property type="entry name" value="Med27"/>
    <property type="match status" value="1"/>
</dbReference>
<evidence type="ECO:0000256" key="6">
    <source>
        <dbReference type="SAM" id="SignalP"/>
    </source>
</evidence>
<dbReference type="InterPro" id="IPR021627">
    <property type="entry name" value="Mediator_Med27"/>
</dbReference>
<sequence>MTTGSPFIQVWIVRLELLLVSKMTDGGGGAGTLETLHNALEAVKVLRCKVGGFFETVAGGVKSDSTGSTEDREKLFRIELQGCIHKIFENLREVDSQVAALTPPIGSSFNLGNTMFINQEVSQDRIPLYSELVDSYKWMEKVHEYSGIAGPILGQNSLKRTYFSASLNAKRRRTIASSYVVPQQSVDNSIQAIAHSYKDMEINITRPLGSNAALCITLGRTLKAVVILKGWLIEWVVVRAANEDMTKEDGTLDLWSESRYKVFQKVTDNANAAMLHFCAPTHPELSVRSFMTWLHSFITLFTQACKKCGLHLSNNMPPTWRDLRTLEPFHEECKP</sequence>
<proteinExistence type="inferred from homology"/>
<protein>
    <recommendedName>
        <fullName evidence="9">Mediator of RNA polymerase II transcription subunit 27</fullName>
    </recommendedName>
</protein>
<keyword evidence="8" id="KW-1185">Reference proteome</keyword>
<dbReference type="Proteomes" id="UP000708208">
    <property type="component" value="Unassembled WGS sequence"/>
</dbReference>
<dbReference type="GO" id="GO:0016592">
    <property type="term" value="C:mediator complex"/>
    <property type="evidence" value="ECO:0007669"/>
    <property type="project" value="InterPro"/>
</dbReference>
<evidence type="ECO:0000256" key="5">
    <source>
        <dbReference type="ARBA" id="ARBA00023242"/>
    </source>
</evidence>
<comment type="similarity">
    <text evidence="2">Belongs to the Mediator complex subunit 27 family.</text>
</comment>
<evidence type="ECO:0000313" key="8">
    <source>
        <dbReference type="Proteomes" id="UP000708208"/>
    </source>
</evidence>
<keyword evidence="4" id="KW-0804">Transcription</keyword>
<evidence type="ECO:0000256" key="2">
    <source>
        <dbReference type="ARBA" id="ARBA00008048"/>
    </source>
</evidence>
<organism evidence="7 8">
    <name type="scientific">Allacma fusca</name>
    <dbReference type="NCBI Taxonomy" id="39272"/>
    <lineage>
        <taxon>Eukaryota</taxon>
        <taxon>Metazoa</taxon>
        <taxon>Ecdysozoa</taxon>
        <taxon>Arthropoda</taxon>
        <taxon>Hexapoda</taxon>
        <taxon>Collembola</taxon>
        <taxon>Symphypleona</taxon>
        <taxon>Sminthuridae</taxon>
        <taxon>Allacma</taxon>
    </lineage>
</organism>
<dbReference type="GO" id="GO:0003713">
    <property type="term" value="F:transcription coactivator activity"/>
    <property type="evidence" value="ECO:0007669"/>
    <property type="project" value="TreeGrafter"/>
</dbReference>
<dbReference type="PANTHER" id="PTHR13130:SF4">
    <property type="entry name" value="MEDIATOR OF RNA POLYMERASE II TRANSCRIPTION SUBUNIT 27"/>
    <property type="match status" value="1"/>
</dbReference>
<keyword evidence="5" id="KW-0539">Nucleus</keyword>
<reference evidence="7" key="1">
    <citation type="submission" date="2021-06" db="EMBL/GenBank/DDBJ databases">
        <authorList>
            <person name="Hodson N. C."/>
            <person name="Mongue J. A."/>
            <person name="Jaron S. K."/>
        </authorList>
    </citation>
    <scope>NUCLEOTIDE SEQUENCE</scope>
</reference>
<keyword evidence="6" id="KW-0732">Signal</keyword>
<evidence type="ECO:0000256" key="1">
    <source>
        <dbReference type="ARBA" id="ARBA00004123"/>
    </source>
</evidence>
<evidence type="ECO:0000313" key="7">
    <source>
        <dbReference type="EMBL" id="CAG7817916.1"/>
    </source>
</evidence>
<feature type="signal peptide" evidence="6">
    <location>
        <begin position="1"/>
        <end position="26"/>
    </location>
</feature>
<accession>A0A8J2P7S7</accession>
<evidence type="ECO:0008006" key="9">
    <source>
        <dbReference type="Google" id="ProtNLM"/>
    </source>
</evidence>
<evidence type="ECO:0000256" key="4">
    <source>
        <dbReference type="ARBA" id="ARBA00023163"/>
    </source>
</evidence>
<evidence type="ECO:0000256" key="3">
    <source>
        <dbReference type="ARBA" id="ARBA00023015"/>
    </source>
</evidence>
<comment type="subcellular location">
    <subcellularLocation>
        <location evidence="1">Nucleus</location>
    </subcellularLocation>
</comment>